<keyword evidence="4" id="KW-0732">Signal</keyword>
<dbReference type="Pfam" id="PF01522">
    <property type="entry name" value="Polysacc_deac_1"/>
    <property type="match status" value="1"/>
</dbReference>
<dbReference type="PANTHER" id="PTHR34216:SF11">
    <property type="entry name" value="CHITOOLIGOSACCHARIDE DEACETYLASE"/>
    <property type="match status" value="1"/>
</dbReference>
<evidence type="ECO:0000313" key="7">
    <source>
        <dbReference type="EMBL" id="SHK86126.1"/>
    </source>
</evidence>
<dbReference type="GO" id="GO:0005975">
    <property type="term" value="P:carbohydrate metabolic process"/>
    <property type="evidence" value="ECO:0007669"/>
    <property type="project" value="InterPro"/>
</dbReference>
<proteinExistence type="inferred from homology"/>
<feature type="domain" description="NodB homology" evidence="6">
    <location>
        <begin position="32"/>
        <end position="250"/>
    </location>
</feature>
<evidence type="ECO:0000256" key="4">
    <source>
        <dbReference type="ARBA" id="ARBA00022729"/>
    </source>
</evidence>
<comment type="similarity">
    <text evidence="2">Belongs to the polysaccharide deacetylase family.</text>
</comment>
<dbReference type="EMBL" id="LT670844">
    <property type="protein sequence ID" value="SHK86126.1"/>
    <property type="molecule type" value="Genomic_DNA"/>
</dbReference>
<evidence type="ECO:0000313" key="8">
    <source>
        <dbReference type="Proteomes" id="UP000189935"/>
    </source>
</evidence>
<reference evidence="7 8" key="1">
    <citation type="submission" date="2016-11" db="EMBL/GenBank/DDBJ databases">
        <authorList>
            <person name="Jaros S."/>
            <person name="Januszkiewicz K."/>
            <person name="Wedrychowicz H."/>
        </authorList>
    </citation>
    <scope>NUCLEOTIDE SEQUENCE [LARGE SCALE GENOMIC DNA]</scope>
    <source>
        <strain evidence="7 8">GAS499</strain>
    </source>
</reference>
<dbReference type="Gene3D" id="3.20.20.370">
    <property type="entry name" value="Glycoside hydrolase/deacetylase"/>
    <property type="match status" value="1"/>
</dbReference>
<dbReference type="AlphaFoldDB" id="A0A1M6VXT0"/>
<sequence length="250" mass="27292">MHPRWSALKARVSNRLARHLFAAPHRLPGTGPMVSFTFDDAPKSAATIGAPILEAYGAHGTYYISGGLVDQWCGNWTGVSADDIIGLHRRGHELACHTFSHTRAIDLDTEAMTAETEKNRHYLSSLDPSIKIENFAYPYGFGAVSHKRRLGKIFRSVRGILPGVNSGTVDLQYLRATPLIEVEIDREGIDRAFEEAAAKNGWLIFYTHDVKAAPSSYGCSPSLLRHALDAASRRNIPVLSVAEALGRAGA</sequence>
<dbReference type="InterPro" id="IPR002509">
    <property type="entry name" value="NODB_dom"/>
</dbReference>
<comment type="function">
    <text evidence="1">Is involved in generating a small heat-stable compound (Nod), an acylated oligomer of N-acetylglucosamine, that stimulates mitosis in various plant protoplasts.</text>
</comment>
<gene>
    <name evidence="7" type="ORF">SAMN05444159_4385</name>
</gene>
<organism evidence="7 8">
    <name type="scientific">Bradyrhizobium lablabi</name>
    <dbReference type="NCBI Taxonomy" id="722472"/>
    <lineage>
        <taxon>Bacteria</taxon>
        <taxon>Pseudomonadati</taxon>
        <taxon>Pseudomonadota</taxon>
        <taxon>Alphaproteobacteria</taxon>
        <taxon>Hyphomicrobiales</taxon>
        <taxon>Nitrobacteraceae</taxon>
        <taxon>Bradyrhizobium</taxon>
    </lineage>
</organism>
<name>A0A1M6VXT0_9BRAD</name>
<evidence type="ECO:0000256" key="5">
    <source>
        <dbReference type="ARBA" id="ARBA00032976"/>
    </source>
</evidence>
<dbReference type="GO" id="GO:0016810">
    <property type="term" value="F:hydrolase activity, acting on carbon-nitrogen (but not peptide) bonds"/>
    <property type="evidence" value="ECO:0007669"/>
    <property type="project" value="InterPro"/>
</dbReference>
<protein>
    <recommendedName>
        <fullName evidence="3">Chitooligosaccharide deacetylase</fullName>
    </recommendedName>
    <alternativeName>
        <fullName evidence="5">Nodulation protein B</fullName>
    </alternativeName>
</protein>
<dbReference type="PROSITE" id="PS51677">
    <property type="entry name" value="NODB"/>
    <property type="match status" value="1"/>
</dbReference>
<dbReference type="Proteomes" id="UP000189935">
    <property type="component" value="Chromosome I"/>
</dbReference>
<dbReference type="PANTHER" id="PTHR34216">
    <property type="match status" value="1"/>
</dbReference>
<accession>A0A1M6VXT0</accession>
<dbReference type="CDD" id="cd10967">
    <property type="entry name" value="CE4_GLA_like_6s"/>
    <property type="match status" value="1"/>
</dbReference>
<evidence type="ECO:0000259" key="6">
    <source>
        <dbReference type="PROSITE" id="PS51677"/>
    </source>
</evidence>
<evidence type="ECO:0000256" key="1">
    <source>
        <dbReference type="ARBA" id="ARBA00003236"/>
    </source>
</evidence>
<dbReference type="OrthoDB" id="2795102at2"/>
<dbReference type="SUPFAM" id="SSF88713">
    <property type="entry name" value="Glycoside hydrolase/deacetylase"/>
    <property type="match status" value="1"/>
</dbReference>
<evidence type="ECO:0000256" key="2">
    <source>
        <dbReference type="ARBA" id="ARBA00010973"/>
    </source>
</evidence>
<evidence type="ECO:0000256" key="3">
    <source>
        <dbReference type="ARBA" id="ARBA00020071"/>
    </source>
</evidence>
<dbReference type="InterPro" id="IPR051398">
    <property type="entry name" value="Polysacch_Deacetylase"/>
</dbReference>
<dbReference type="InterPro" id="IPR011330">
    <property type="entry name" value="Glyco_hydro/deAcase_b/a-brl"/>
</dbReference>